<evidence type="ECO:0000313" key="2">
    <source>
        <dbReference type="Proteomes" id="UP000006327"/>
    </source>
</evidence>
<dbReference type="EMBL" id="BAEO01000063">
    <property type="protein sequence ID" value="GAC21640.1"/>
    <property type="molecule type" value="Genomic_DNA"/>
</dbReference>
<name>K6ZDZ5_9ALTE</name>
<reference evidence="1 2" key="1">
    <citation type="journal article" date="2017" name="Antonie Van Leeuwenhoek">
        <title>Rhizobium rhizosphaerae sp. nov., a novel species isolated from rice rhizosphere.</title>
        <authorList>
            <person name="Zhao J.J."/>
            <person name="Zhang J."/>
            <person name="Zhang R.J."/>
            <person name="Zhang C.W."/>
            <person name="Yin H.Q."/>
            <person name="Zhang X.X."/>
        </authorList>
    </citation>
    <scope>NUCLEOTIDE SEQUENCE [LARGE SCALE GENOMIC DNA]</scope>
    <source>
        <strain evidence="1 2">BSs20135</strain>
    </source>
</reference>
<evidence type="ECO:0000313" key="1">
    <source>
        <dbReference type="EMBL" id="GAC21640.1"/>
    </source>
</evidence>
<organism evidence="1 2">
    <name type="scientific">Paraglaciecola arctica BSs20135</name>
    <dbReference type="NCBI Taxonomy" id="493475"/>
    <lineage>
        <taxon>Bacteria</taxon>
        <taxon>Pseudomonadati</taxon>
        <taxon>Pseudomonadota</taxon>
        <taxon>Gammaproteobacteria</taxon>
        <taxon>Alteromonadales</taxon>
        <taxon>Alteromonadaceae</taxon>
        <taxon>Paraglaciecola</taxon>
    </lineage>
</organism>
<gene>
    <name evidence="1" type="ORF">GARC_4699</name>
</gene>
<sequence length="43" mass="4949">MSGLLSRQSSDMEAFTVMINFSGKFLVPELSANWPRTEFEAWH</sequence>
<keyword evidence="2" id="KW-1185">Reference proteome</keyword>
<accession>K6ZDZ5</accession>
<proteinExistence type="predicted"/>
<protein>
    <submittedName>
        <fullName evidence="1">Uncharacterized protein</fullName>
    </submittedName>
</protein>
<dbReference type="Proteomes" id="UP000006327">
    <property type="component" value="Unassembled WGS sequence"/>
</dbReference>
<dbReference type="AlphaFoldDB" id="K6ZDZ5"/>
<comment type="caution">
    <text evidence="1">The sequence shown here is derived from an EMBL/GenBank/DDBJ whole genome shotgun (WGS) entry which is preliminary data.</text>
</comment>